<gene>
    <name evidence="7" type="ORF">ODALV1_LOCUS3108</name>
</gene>
<keyword evidence="2" id="KW-0719">Serine esterase</keyword>
<keyword evidence="3" id="KW-0378">Hydrolase</keyword>
<evidence type="ECO:0000313" key="8">
    <source>
        <dbReference type="Proteomes" id="UP001642540"/>
    </source>
</evidence>
<dbReference type="EMBL" id="CAXLJM020000007">
    <property type="protein sequence ID" value="CAL8075228.1"/>
    <property type="molecule type" value="Genomic_DNA"/>
</dbReference>
<evidence type="ECO:0000256" key="5">
    <source>
        <dbReference type="SAM" id="SignalP"/>
    </source>
</evidence>
<feature type="chain" id="PRO_5046341387" description="Carboxylesterase type B domain-containing protein" evidence="5">
    <location>
        <begin position="21"/>
        <end position="592"/>
    </location>
</feature>
<dbReference type="PANTHER" id="PTHR43142:SF1">
    <property type="entry name" value="CARBOXYLIC ESTER HYDROLASE"/>
    <property type="match status" value="1"/>
</dbReference>
<dbReference type="Proteomes" id="UP001642540">
    <property type="component" value="Unassembled WGS sequence"/>
</dbReference>
<dbReference type="Gene3D" id="3.40.50.1820">
    <property type="entry name" value="alpha/beta hydrolase"/>
    <property type="match status" value="1"/>
</dbReference>
<organism evidence="7 8">
    <name type="scientific">Orchesella dallaii</name>
    <dbReference type="NCBI Taxonomy" id="48710"/>
    <lineage>
        <taxon>Eukaryota</taxon>
        <taxon>Metazoa</taxon>
        <taxon>Ecdysozoa</taxon>
        <taxon>Arthropoda</taxon>
        <taxon>Hexapoda</taxon>
        <taxon>Collembola</taxon>
        <taxon>Entomobryomorpha</taxon>
        <taxon>Entomobryoidea</taxon>
        <taxon>Orchesellidae</taxon>
        <taxon>Orchesellinae</taxon>
        <taxon>Orchesella</taxon>
    </lineage>
</organism>
<proteinExistence type="inferred from homology"/>
<dbReference type="Pfam" id="PF00135">
    <property type="entry name" value="COesterase"/>
    <property type="match status" value="1"/>
</dbReference>
<feature type="signal peptide" evidence="5">
    <location>
        <begin position="1"/>
        <end position="20"/>
    </location>
</feature>
<evidence type="ECO:0000313" key="7">
    <source>
        <dbReference type="EMBL" id="CAL8075228.1"/>
    </source>
</evidence>
<keyword evidence="4" id="KW-0325">Glycoprotein</keyword>
<dbReference type="SUPFAM" id="SSF53474">
    <property type="entry name" value="alpha/beta-Hydrolases"/>
    <property type="match status" value="1"/>
</dbReference>
<name>A0ABP1PS19_9HEXA</name>
<keyword evidence="5" id="KW-0732">Signal</keyword>
<comment type="similarity">
    <text evidence="1">Belongs to the type-B carboxylesterase/lipase family.</text>
</comment>
<dbReference type="InterPro" id="IPR002018">
    <property type="entry name" value="CarbesteraseB"/>
</dbReference>
<comment type="caution">
    <text evidence="7">The sequence shown here is derived from an EMBL/GenBank/DDBJ whole genome shotgun (WGS) entry which is preliminary data.</text>
</comment>
<evidence type="ECO:0000256" key="1">
    <source>
        <dbReference type="ARBA" id="ARBA00005964"/>
    </source>
</evidence>
<evidence type="ECO:0000259" key="6">
    <source>
        <dbReference type="Pfam" id="PF00135"/>
    </source>
</evidence>
<reference evidence="7 8" key="1">
    <citation type="submission" date="2024-08" db="EMBL/GenBank/DDBJ databases">
        <authorList>
            <person name="Cucini C."/>
            <person name="Frati F."/>
        </authorList>
    </citation>
    <scope>NUCLEOTIDE SEQUENCE [LARGE SCALE GENOMIC DNA]</scope>
</reference>
<evidence type="ECO:0000256" key="4">
    <source>
        <dbReference type="ARBA" id="ARBA00023180"/>
    </source>
</evidence>
<protein>
    <recommendedName>
        <fullName evidence="6">Carboxylesterase type B domain-containing protein</fullName>
    </recommendedName>
</protein>
<dbReference type="PANTHER" id="PTHR43142">
    <property type="entry name" value="CARBOXYLIC ESTER HYDROLASE"/>
    <property type="match status" value="1"/>
</dbReference>
<sequence>MGLLIGTSVVLGLWLGLSHSMTPYQQCLQTPSACTTNSTVYSAPMHTFGKSFFNPLVMTPMGYIRGLTWNSRNNKMYFAFLGIPYGIIQRRFGMSQPMQPWTGILDATKFGPMCIQTDMKTKMPIGAEHCLYLNVYAQQIAPAHLMPVIVYMHGDSWQRGGGDQYNPKQFMDHPVVLVTINYRLNAFGFLSTGDGEAQGNMGMKDQAMALMWVKNNIKGFGGDPERITLMGNEAGAASAHLHMMSPLTQGMFNQAISQSGSALCPWAIQTDPVSKTKMLAQWVNCDTSANKAMIECLRRKSDHEIMQAQMHFGVDGWPMSEPMLVFGPVIEQSSWPSPFITDHPKNLLMKGQVAGKPWIVGFNEDEGRYHSHPVVMDKTVCAMANSNWNKVAPISFLYDDNINQASKDTASSKIHMFYLSGKPIEPERMWNYSNIYSDRLYKSGILDAVKMQSSMNDKVFPYVMKFRGDFSYSDWMHHTDMDPNKPMPAHKDELHYLFNWMQSPEIEAQSTSHDFSWKLVSLWASFAQMGYPAATWGTTRMWKPVNPANTMIEWYALDYDTHLVMMGQDEVNRVGFWNSLPLQTTMVKSQAW</sequence>
<keyword evidence="8" id="KW-1185">Reference proteome</keyword>
<accession>A0ABP1PS19</accession>
<evidence type="ECO:0000256" key="2">
    <source>
        <dbReference type="ARBA" id="ARBA00022487"/>
    </source>
</evidence>
<evidence type="ECO:0000256" key="3">
    <source>
        <dbReference type="ARBA" id="ARBA00022801"/>
    </source>
</evidence>
<dbReference type="InterPro" id="IPR029058">
    <property type="entry name" value="AB_hydrolase_fold"/>
</dbReference>
<feature type="domain" description="Carboxylesterase type B" evidence="6">
    <location>
        <begin position="55"/>
        <end position="551"/>
    </location>
</feature>